<dbReference type="CDD" id="cd02440">
    <property type="entry name" value="AdoMet_MTases"/>
    <property type="match status" value="1"/>
</dbReference>
<keyword evidence="6" id="KW-0812">Transmembrane</keyword>
<proteinExistence type="inferred from homology"/>
<feature type="transmembrane region" description="Helical" evidence="6">
    <location>
        <begin position="57"/>
        <end position="77"/>
    </location>
</feature>
<dbReference type="PANTHER" id="PTHR43317">
    <property type="entry name" value="THERMOSPERMINE SYNTHASE ACAULIS5"/>
    <property type="match status" value="1"/>
</dbReference>
<keyword evidence="2 4" id="KW-0808">Transferase</keyword>
<evidence type="ECO:0000256" key="1">
    <source>
        <dbReference type="ARBA" id="ARBA00007867"/>
    </source>
</evidence>
<organism evidence="8 9">
    <name type="scientific">Nocardioides aurantiacus</name>
    <dbReference type="NCBI Taxonomy" id="86796"/>
    <lineage>
        <taxon>Bacteria</taxon>
        <taxon>Bacillati</taxon>
        <taxon>Actinomycetota</taxon>
        <taxon>Actinomycetes</taxon>
        <taxon>Propionibacteriales</taxon>
        <taxon>Nocardioidaceae</taxon>
        <taxon>Nocardioides</taxon>
    </lineage>
</organism>
<evidence type="ECO:0000259" key="7">
    <source>
        <dbReference type="PROSITE" id="PS51006"/>
    </source>
</evidence>
<feature type="domain" description="PABS" evidence="7">
    <location>
        <begin position="234"/>
        <end position="462"/>
    </location>
</feature>
<evidence type="ECO:0000256" key="2">
    <source>
        <dbReference type="ARBA" id="ARBA00022679"/>
    </source>
</evidence>
<feature type="transmembrane region" description="Helical" evidence="6">
    <location>
        <begin position="89"/>
        <end position="107"/>
    </location>
</feature>
<feature type="region of interest" description="Disordered" evidence="5">
    <location>
        <begin position="1"/>
        <end position="20"/>
    </location>
</feature>
<dbReference type="NCBIfam" id="NF037959">
    <property type="entry name" value="MFS_SpdSyn"/>
    <property type="match status" value="1"/>
</dbReference>
<protein>
    <submittedName>
        <fullName evidence="8">Spermine/spermidine synthase</fullName>
    </submittedName>
</protein>
<dbReference type="PROSITE" id="PS51006">
    <property type="entry name" value="PABS_2"/>
    <property type="match status" value="1"/>
</dbReference>
<keyword evidence="6" id="KW-0472">Membrane</keyword>
<dbReference type="Proteomes" id="UP000281738">
    <property type="component" value="Unassembled WGS sequence"/>
</dbReference>
<feature type="transmembrane region" description="Helical" evidence="6">
    <location>
        <begin position="25"/>
        <end position="45"/>
    </location>
</feature>
<evidence type="ECO:0000256" key="6">
    <source>
        <dbReference type="SAM" id="Phobius"/>
    </source>
</evidence>
<dbReference type="Gene3D" id="3.40.50.150">
    <property type="entry name" value="Vaccinia Virus protein VP39"/>
    <property type="match status" value="1"/>
</dbReference>
<feature type="transmembrane region" description="Helical" evidence="6">
    <location>
        <begin position="198"/>
        <end position="214"/>
    </location>
</feature>
<dbReference type="EMBL" id="RKHO01000001">
    <property type="protein sequence ID" value="ROR90067.1"/>
    <property type="molecule type" value="Genomic_DNA"/>
</dbReference>
<keyword evidence="9" id="KW-1185">Reference proteome</keyword>
<evidence type="ECO:0000256" key="4">
    <source>
        <dbReference type="PROSITE-ProRule" id="PRU00354"/>
    </source>
</evidence>
<sequence length="518" mass="55325">MTQTSASTSRTTSTGDAPHRPPRGLLELIVFVVGTASLGAEIAAARLLAPWFGASTIVWANTIAITLVSLSVGYAIGGRLADRNPTLHGLARWVLASSVFFAAVPFLSAPFLRQSVRAFSEYSGGLFLGSLVGVGAMIAVPVLMLGIVSPYAVRLKVDSVEDTGKTAGRLYALGTIGSLTGTFGATLALIPLVGSQRTFLVFSLLLALVSVPALRGKVRVLGIVITVAIAVLVAVPPGSTKTVTDAGRVIDEAETEYQYARVIEADDGTRVLELNEGQAIHSIYRPDDFLFGGYWDSMLVAGFGGGTAPQKIVNLGSAGGTVARGLTHYFPDVEVDAVELDDKVSEIGREYFGMTSDRITTHTADARPWLQQSDERFDNIMLDAYRQPYIPYYLTTKEFFEVTRDRLNPGGTVTVNVGHVPGNDQLEKVLTATMRSVYGEANVWRDPVDSTNTVLLATTAQEDPRDQLRAADVPPDVRPVADDAASRLEPGLDGGTVYTDDRAPVEWLIDASFAAVAE</sequence>
<accession>A0A3N2CR96</accession>
<feature type="transmembrane region" description="Helical" evidence="6">
    <location>
        <begin position="170"/>
        <end position="192"/>
    </location>
</feature>
<name>A0A3N2CR96_9ACTN</name>
<feature type="transmembrane region" description="Helical" evidence="6">
    <location>
        <begin position="221"/>
        <end position="239"/>
    </location>
</feature>
<evidence type="ECO:0000313" key="9">
    <source>
        <dbReference type="Proteomes" id="UP000281738"/>
    </source>
</evidence>
<dbReference type="GO" id="GO:0016740">
    <property type="term" value="F:transferase activity"/>
    <property type="evidence" value="ECO:0007669"/>
    <property type="project" value="UniProtKB-UniRule"/>
</dbReference>
<evidence type="ECO:0000256" key="5">
    <source>
        <dbReference type="SAM" id="MobiDB-lite"/>
    </source>
</evidence>
<dbReference type="PANTHER" id="PTHR43317:SF1">
    <property type="entry name" value="THERMOSPERMINE SYNTHASE ACAULIS5"/>
    <property type="match status" value="1"/>
</dbReference>
<dbReference type="AlphaFoldDB" id="A0A3N2CR96"/>
<dbReference type="Pfam" id="PF01564">
    <property type="entry name" value="Spermine_synth"/>
    <property type="match status" value="1"/>
</dbReference>
<feature type="compositionally biased region" description="Low complexity" evidence="5">
    <location>
        <begin position="1"/>
        <end position="14"/>
    </location>
</feature>
<dbReference type="SUPFAM" id="SSF53335">
    <property type="entry name" value="S-adenosyl-L-methionine-dependent methyltransferases"/>
    <property type="match status" value="1"/>
</dbReference>
<dbReference type="InterPro" id="IPR029063">
    <property type="entry name" value="SAM-dependent_MTases_sf"/>
</dbReference>
<feature type="active site" description="Proton acceptor" evidence="4">
    <location>
        <position position="383"/>
    </location>
</feature>
<keyword evidence="3 4" id="KW-0620">Polyamine biosynthesis</keyword>
<dbReference type="RefSeq" id="WP_246003366.1">
    <property type="nucleotide sequence ID" value="NZ_RKHO01000001.1"/>
</dbReference>
<feature type="transmembrane region" description="Helical" evidence="6">
    <location>
        <begin position="127"/>
        <end position="149"/>
    </location>
</feature>
<keyword evidence="6" id="KW-1133">Transmembrane helix</keyword>
<dbReference type="InterPro" id="IPR030374">
    <property type="entry name" value="PABS"/>
</dbReference>
<gene>
    <name evidence="8" type="ORF">EDD33_0902</name>
</gene>
<evidence type="ECO:0000313" key="8">
    <source>
        <dbReference type="EMBL" id="ROR90067.1"/>
    </source>
</evidence>
<comment type="caution">
    <text evidence="8">The sequence shown here is derived from an EMBL/GenBank/DDBJ whole genome shotgun (WGS) entry which is preliminary data.</text>
</comment>
<evidence type="ECO:0000256" key="3">
    <source>
        <dbReference type="ARBA" id="ARBA00023115"/>
    </source>
</evidence>
<reference evidence="8 9" key="1">
    <citation type="submission" date="2018-11" db="EMBL/GenBank/DDBJ databases">
        <title>Sequencing the genomes of 1000 actinobacteria strains.</title>
        <authorList>
            <person name="Klenk H.-P."/>
        </authorList>
    </citation>
    <scope>NUCLEOTIDE SEQUENCE [LARGE SCALE GENOMIC DNA]</scope>
    <source>
        <strain evidence="8 9">DSM 12652</strain>
    </source>
</reference>
<comment type="similarity">
    <text evidence="1">Belongs to the spermidine/spermine synthase family.</text>
</comment>
<dbReference type="GO" id="GO:0006596">
    <property type="term" value="P:polyamine biosynthetic process"/>
    <property type="evidence" value="ECO:0007669"/>
    <property type="project" value="UniProtKB-UniRule"/>
</dbReference>